<keyword evidence="1 2" id="KW-0597">Phosphoprotein</keyword>
<organism evidence="5 6">
    <name type="scientific">Halogeometricum luteum</name>
    <dbReference type="NCBI Taxonomy" id="2950537"/>
    <lineage>
        <taxon>Archaea</taxon>
        <taxon>Methanobacteriati</taxon>
        <taxon>Methanobacteriota</taxon>
        <taxon>Stenosarchaea group</taxon>
        <taxon>Halobacteria</taxon>
        <taxon>Halobacteriales</taxon>
        <taxon>Haloferacaceae</taxon>
        <taxon>Halogeometricum</taxon>
    </lineage>
</organism>
<dbReference type="PROSITE" id="PS50112">
    <property type="entry name" value="PAS"/>
    <property type="match status" value="1"/>
</dbReference>
<gene>
    <name evidence="5" type="ORF">NDI79_07435</name>
</gene>
<feature type="domain" description="Response regulatory" evidence="3">
    <location>
        <begin position="13"/>
        <end position="131"/>
    </location>
</feature>
<dbReference type="Gene3D" id="3.40.50.2300">
    <property type="match status" value="1"/>
</dbReference>
<dbReference type="CDD" id="cd00130">
    <property type="entry name" value="PAS"/>
    <property type="match status" value="1"/>
</dbReference>
<dbReference type="Gene3D" id="3.30.450.20">
    <property type="entry name" value="PAS domain"/>
    <property type="match status" value="2"/>
</dbReference>
<dbReference type="InterPro" id="IPR013656">
    <property type="entry name" value="PAS_4"/>
</dbReference>
<dbReference type="PANTHER" id="PTHR44591">
    <property type="entry name" value="STRESS RESPONSE REGULATOR PROTEIN 1"/>
    <property type="match status" value="1"/>
</dbReference>
<dbReference type="Pfam" id="PF08448">
    <property type="entry name" value="PAS_4"/>
    <property type="match status" value="1"/>
</dbReference>
<dbReference type="PANTHER" id="PTHR44591:SF25">
    <property type="entry name" value="CHEMOTAXIS TWO-COMPONENT RESPONSE REGULATOR"/>
    <property type="match status" value="1"/>
</dbReference>
<dbReference type="SUPFAM" id="SSF52172">
    <property type="entry name" value="CheY-like"/>
    <property type="match status" value="1"/>
</dbReference>
<evidence type="ECO:0000313" key="6">
    <source>
        <dbReference type="Proteomes" id="UP001254813"/>
    </source>
</evidence>
<evidence type="ECO:0000313" key="5">
    <source>
        <dbReference type="EMBL" id="MDS0294000.1"/>
    </source>
</evidence>
<dbReference type="PROSITE" id="PS50110">
    <property type="entry name" value="RESPONSE_REGULATORY"/>
    <property type="match status" value="1"/>
</dbReference>
<evidence type="ECO:0000256" key="2">
    <source>
        <dbReference type="PROSITE-ProRule" id="PRU00169"/>
    </source>
</evidence>
<evidence type="ECO:0000259" key="3">
    <source>
        <dbReference type="PROSITE" id="PS50110"/>
    </source>
</evidence>
<accession>A0ABU2FZP2</accession>
<comment type="caution">
    <text evidence="5">The sequence shown here is derived from an EMBL/GenBank/DDBJ whole genome shotgun (WGS) entry which is preliminary data.</text>
</comment>
<dbReference type="NCBIfam" id="TIGR00229">
    <property type="entry name" value="sensory_box"/>
    <property type="match status" value="1"/>
</dbReference>
<dbReference type="RefSeq" id="WP_310927854.1">
    <property type="nucleotide sequence ID" value="NZ_JAMQOQ010000002.1"/>
</dbReference>
<keyword evidence="6" id="KW-1185">Reference proteome</keyword>
<protein>
    <submittedName>
        <fullName evidence="5">Response regulator</fullName>
    </submittedName>
</protein>
<sequence>MSEHDPSSDEGVGVLLVDDDPAFVEAAATFVARHLPEARTHTAGSPADAREFMASRGDDVDCVVSDYDMTRENGVDLLRSLREERPDLPFILFTGKGSEEVASEAFRAGATDYLKKEMGTEQFEVLARRVDQSITGARVAREAARDRRLLDAAFDAVDDPLYAFDTDGRFLRWNDALVAQTGYSDEEVAEMHPTEFFEGADRERVAAAIDAVVASGEEATVEASVRTKEGGSRRYQFTGLLVVDGAGDPFAVCGVGRERSDRDGVEELGAVLGRLGVPAFGVDAGGTLTGANAACEPLGIDDDDAGASAWSVLPWDTDSPLAEAVAEAVETGAPVETTVTLPDGESARATCDPSPAGASVRVSVAGVGAADASTARN</sequence>
<dbReference type="SMART" id="SM00091">
    <property type="entry name" value="PAS"/>
    <property type="match status" value="2"/>
</dbReference>
<name>A0ABU2FZP2_9EURY</name>
<dbReference type="Proteomes" id="UP001254813">
    <property type="component" value="Unassembled WGS sequence"/>
</dbReference>
<dbReference type="InterPro" id="IPR050595">
    <property type="entry name" value="Bact_response_regulator"/>
</dbReference>
<dbReference type="InterPro" id="IPR000014">
    <property type="entry name" value="PAS"/>
</dbReference>
<dbReference type="Pfam" id="PF00072">
    <property type="entry name" value="Response_reg"/>
    <property type="match status" value="1"/>
</dbReference>
<proteinExistence type="predicted"/>
<dbReference type="SMART" id="SM00448">
    <property type="entry name" value="REC"/>
    <property type="match status" value="1"/>
</dbReference>
<evidence type="ECO:0000259" key="4">
    <source>
        <dbReference type="PROSITE" id="PS50112"/>
    </source>
</evidence>
<dbReference type="EMBL" id="JAMQOQ010000002">
    <property type="protein sequence ID" value="MDS0294000.1"/>
    <property type="molecule type" value="Genomic_DNA"/>
</dbReference>
<dbReference type="InterPro" id="IPR035965">
    <property type="entry name" value="PAS-like_dom_sf"/>
</dbReference>
<dbReference type="InterPro" id="IPR001789">
    <property type="entry name" value="Sig_transdc_resp-reg_receiver"/>
</dbReference>
<dbReference type="SUPFAM" id="SSF55785">
    <property type="entry name" value="PYP-like sensor domain (PAS domain)"/>
    <property type="match status" value="1"/>
</dbReference>
<reference evidence="5 6" key="1">
    <citation type="submission" date="2022-06" db="EMBL/GenBank/DDBJ databases">
        <title>Halogeometricum sp. a new haloarchaeum isolate from saline soil.</title>
        <authorList>
            <person name="Strakova D."/>
            <person name="Galisteo C."/>
            <person name="Sanchez-Porro C."/>
            <person name="Ventosa A."/>
        </authorList>
    </citation>
    <scope>NUCLEOTIDE SEQUENCE [LARGE SCALE GENOMIC DNA]</scope>
    <source>
        <strain evidence="6">S3BR25-2</strain>
    </source>
</reference>
<feature type="domain" description="PAS" evidence="4">
    <location>
        <begin position="146"/>
        <end position="216"/>
    </location>
</feature>
<feature type="modified residue" description="4-aspartylphosphate" evidence="2">
    <location>
        <position position="66"/>
    </location>
</feature>
<dbReference type="CDD" id="cd00156">
    <property type="entry name" value="REC"/>
    <property type="match status" value="1"/>
</dbReference>
<evidence type="ECO:0000256" key="1">
    <source>
        <dbReference type="ARBA" id="ARBA00022553"/>
    </source>
</evidence>
<dbReference type="InterPro" id="IPR011006">
    <property type="entry name" value="CheY-like_superfamily"/>
</dbReference>